<feature type="transmembrane region" description="Helical" evidence="1">
    <location>
        <begin position="47"/>
        <end position="71"/>
    </location>
</feature>
<keyword evidence="1" id="KW-0472">Membrane</keyword>
<dbReference type="STRING" id="94128.A0A2A3E3T8"/>
<keyword evidence="1" id="KW-0812">Transmembrane</keyword>
<accession>A0A2A3E3T8</accession>
<name>A0A2A3E3T8_APICC</name>
<keyword evidence="1" id="KW-1133">Transmembrane helix</keyword>
<dbReference type="EMBL" id="KZ288391">
    <property type="protein sequence ID" value="PBC26360.1"/>
    <property type="molecule type" value="Genomic_DNA"/>
</dbReference>
<dbReference type="Pfam" id="PF15061">
    <property type="entry name" value="MITRAC7_Phoenixin"/>
    <property type="match status" value="1"/>
</dbReference>
<dbReference type="GO" id="GO:0005739">
    <property type="term" value="C:mitochondrion"/>
    <property type="evidence" value="ECO:0007669"/>
    <property type="project" value="GOC"/>
</dbReference>
<sequence length="97" mass="11140">MWNASRFCVSSLRRGHANLLCIVPIFSICTAEASTMLNFYRLTGWRYAAFVGTFVGTIGIFCYFTMISPMINPEPYKRIREQVAQSHSKTYKNSKEI</sequence>
<dbReference type="InterPro" id="IPR027917">
    <property type="entry name" value="MITRAC7/Phoenixin"/>
</dbReference>
<dbReference type="AlphaFoldDB" id="A0A2A3E3T8"/>
<keyword evidence="3" id="KW-1185">Reference proteome</keyword>
<dbReference type="GO" id="GO:0033617">
    <property type="term" value="P:mitochondrial respiratory chain complex IV assembly"/>
    <property type="evidence" value="ECO:0007669"/>
    <property type="project" value="InterPro"/>
</dbReference>
<gene>
    <name evidence="2" type="ORF">APICC_08658</name>
</gene>
<reference evidence="2 3" key="1">
    <citation type="submission" date="2014-07" db="EMBL/GenBank/DDBJ databases">
        <title>Genomic and transcriptomic analysis on Apis cerana provide comprehensive insights into honey bee biology.</title>
        <authorList>
            <person name="Diao Q."/>
            <person name="Sun L."/>
            <person name="Zheng H."/>
            <person name="Zheng H."/>
            <person name="Xu S."/>
            <person name="Wang S."/>
            <person name="Zeng Z."/>
            <person name="Hu F."/>
            <person name="Su S."/>
            <person name="Wu J."/>
        </authorList>
    </citation>
    <scope>NUCLEOTIDE SEQUENCE [LARGE SCALE GENOMIC DNA]</scope>
    <source>
        <tissue evidence="2">Pupae without intestine</tissue>
    </source>
</reference>
<evidence type="ECO:0000313" key="3">
    <source>
        <dbReference type="Proteomes" id="UP000242457"/>
    </source>
</evidence>
<dbReference type="Proteomes" id="UP000242457">
    <property type="component" value="Unassembled WGS sequence"/>
</dbReference>
<protein>
    <submittedName>
        <fullName evidence="2">Uncharacterized protein</fullName>
    </submittedName>
</protein>
<evidence type="ECO:0000313" key="2">
    <source>
        <dbReference type="EMBL" id="PBC26360.1"/>
    </source>
</evidence>
<evidence type="ECO:0000256" key="1">
    <source>
        <dbReference type="SAM" id="Phobius"/>
    </source>
</evidence>
<proteinExistence type="predicted"/>
<dbReference type="OrthoDB" id="8755372at2759"/>
<dbReference type="GO" id="GO:0016020">
    <property type="term" value="C:membrane"/>
    <property type="evidence" value="ECO:0007669"/>
    <property type="project" value="InterPro"/>
</dbReference>
<organism evidence="2 3">
    <name type="scientific">Apis cerana cerana</name>
    <name type="common">Oriental honeybee</name>
    <dbReference type="NCBI Taxonomy" id="94128"/>
    <lineage>
        <taxon>Eukaryota</taxon>
        <taxon>Metazoa</taxon>
        <taxon>Ecdysozoa</taxon>
        <taxon>Arthropoda</taxon>
        <taxon>Hexapoda</taxon>
        <taxon>Insecta</taxon>
        <taxon>Pterygota</taxon>
        <taxon>Neoptera</taxon>
        <taxon>Endopterygota</taxon>
        <taxon>Hymenoptera</taxon>
        <taxon>Apocrita</taxon>
        <taxon>Aculeata</taxon>
        <taxon>Apoidea</taxon>
        <taxon>Anthophila</taxon>
        <taxon>Apidae</taxon>
        <taxon>Apis</taxon>
    </lineage>
</organism>